<evidence type="ECO:0000313" key="1">
    <source>
        <dbReference type="EMBL" id="MCU6706707.1"/>
    </source>
</evidence>
<sequence length="84" mass="9687">MSKKKLNIPLSEFINLKEKKPEDMTGCVVLYKNGGLDVATWHSDAYRLGEERGYFKQGCFYMGKEKIVAWLSINDYVIDMNDSD</sequence>
<protein>
    <submittedName>
        <fullName evidence="1">Uncharacterized protein</fullName>
    </submittedName>
</protein>
<reference evidence="1 2" key="1">
    <citation type="journal article" date="2021" name="ISME Commun">
        <title>Automated analysis of genomic sequences facilitates high-throughput and comprehensive description of bacteria.</title>
        <authorList>
            <person name="Hitch T.C.A."/>
        </authorList>
    </citation>
    <scope>NUCLEOTIDE SEQUENCE [LARGE SCALE GENOMIC DNA]</scope>
    <source>
        <strain evidence="1 2">Sanger_31</strain>
    </source>
</reference>
<proteinExistence type="predicted"/>
<accession>A0AAE3LLC2</accession>
<dbReference type="Proteomes" id="UP001208131">
    <property type="component" value="Unassembled WGS sequence"/>
</dbReference>
<dbReference type="EMBL" id="JAOQJZ010000015">
    <property type="protein sequence ID" value="MCU6706707.1"/>
    <property type="molecule type" value="Genomic_DNA"/>
</dbReference>
<evidence type="ECO:0000313" key="2">
    <source>
        <dbReference type="Proteomes" id="UP001208131"/>
    </source>
</evidence>
<comment type="caution">
    <text evidence="1">The sequence shown here is derived from an EMBL/GenBank/DDBJ whole genome shotgun (WGS) entry which is preliminary data.</text>
</comment>
<organism evidence="1 2">
    <name type="scientific">Hominimerdicola aceti</name>
    <dbReference type="NCBI Taxonomy" id="2981726"/>
    <lineage>
        <taxon>Bacteria</taxon>
        <taxon>Bacillati</taxon>
        <taxon>Bacillota</taxon>
        <taxon>Clostridia</taxon>
        <taxon>Eubacteriales</taxon>
        <taxon>Oscillospiraceae</taxon>
        <taxon>Hominimerdicola</taxon>
    </lineage>
</organism>
<gene>
    <name evidence="1" type="ORF">OCV57_12350</name>
</gene>
<keyword evidence="2" id="KW-1185">Reference proteome</keyword>
<name>A0AAE3LLC2_9FIRM</name>
<dbReference type="AlphaFoldDB" id="A0AAE3LLC2"/>
<dbReference type="RefSeq" id="WP_267301801.1">
    <property type="nucleotide sequence ID" value="NZ_JAOQJZ010000015.1"/>
</dbReference>